<sequence>SASPGGASRTASAPRETPPIGTAGNDPESNPDPPHENDPGRGPAPAPAPSRARPALTSKYTHVLSIYNPRICFTPVRLFLSDTLEVVIEL</sequence>
<dbReference type="AlphaFoldDB" id="I4DQH0"/>
<dbReference type="EMBL" id="AK404131">
    <property type="protein sequence ID" value="BAM20160.1"/>
    <property type="molecule type" value="mRNA"/>
</dbReference>
<feature type="non-terminal residue" evidence="2">
    <location>
        <position position="1"/>
    </location>
</feature>
<proteinExistence type="evidence at transcript level"/>
<protein>
    <submittedName>
        <fullName evidence="2">Uncharacterized protein</fullName>
    </submittedName>
</protein>
<accession>I4DQH0</accession>
<evidence type="ECO:0000313" key="2">
    <source>
        <dbReference type="EMBL" id="BAM20160.1"/>
    </source>
</evidence>
<reference evidence="2" key="1">
    <citation type="journal article" date="2012" name="BMC Biol.">
        <title>Comprehensive microarray-based analysis for stage-specific larval camouflage pattern-associated genes in the swallowtail butterfly, Papilio xuthus.</title>
        <authorList>
            <person name="Futahashi R."/>
            <person name="Shirataki H."/>
            <person name="Narita T."/>
            <person name="Mita K."/>
            <person name="Fujiwara H."/>
        </authorList>
    </citation>
    <scope>NUCLEOTIDE SEQUENCE</scope>
    <source>
        <tissue evidence="2">Epidermis</tissue>
    </source>
</reference>
<feature type="region of interest" description="Disordered" evidence="1">
    <location>
        <begin position="1"/>
        <end position="54"/>
    </location>
</feature>
<evidence type="ECO:0000256" key="1">
    <source>
        <dbReference type="SAM" id="MobiDB-lite"/>
    </source>
</evidence>
<organism evidence="2">
    <name type="scientific">Papilio xuthus</name>
    <name type="common">Asian swallowtail butterfly</name>
    <dbReference type="NCBI Taxonomy" id="66420"/>
    <lineage>
        <taxon>Eukaryota</taxon>
        <taxon>Metazoa</taxon>
        <taxon>Ecdysozoa</taxon>
        <taxon>Arthropoda</taxon>
        <taxon>Hexapoda</taxon>
        <taxon>Insecta</taxon>
        <taxon>Pterygota</taxon>
        <taxon>Neoptera</taxon>
        <taxon>Endopterygota</taxon>
        <taxon>Lepidoptera</taxon>
        <taxon>Glossata</taxon>
        <taxon>Ditrysia</taxon>
        <taxon>Papilionoidea</taxon>
        <taxon>Papilionidae</taxon>
        <taxon>Papilioninae</taxon>
        <taxon>Papilio</taxon>
    </lineage>
</organism>
<name>I4DQH0_PAPXU</name>